<evidence type="ECO:0000313" key="6">
    <source>
        <dbReference type="Ensembl" id="ENSSSCP00045007021.1"/>
    </source>
</evidence>
<keyword evidence="1" id="KW-0677">Repeat</keyword>
<proteinExistence type="predicted"/>
<dbReference type="PANTHER" id="PTHR23120:SF40">
    <property type="entry name" value="MAESTRO HEAT-LIKE REPEAT-CONTAINING PROTEIN FAMILY MEMBER 6"/>
    <property type="match status" value="1"/>
</dbReference>
<accession>A0A8D1GNR9</accession>
<evidence type="ECO:0000256" key="2">
    <source>
        <dbReference type="SAM" id="MobiDB-lite"/>
    </source>
</evidence>
<dbReference type="Gene3D" id="1.25.10.10">
    <property type="entry name" value="Leucine-rich Repeat Variant"/>
    <property type="match status" value="1"/>
</dbReference>
<dbReference type="SUPFAM" id="SSF48371">
    <property type="entry name" value="ARM repeat"/>
    <property type="match status" value="1"/>
</dbReference>
<dbReference type="Pfam" id="PF21047">
    <property type="entry name" value="HEAT_Maestro"/>
    <property type="match status" value="1"/>
</dbReference>
<evidence type="ECO:0000256" key="1">
    <source>
        <dbReference type="ARBA" id="ARBA00022737"/>
    </source>
</evidence>
<evidence type="ECO:0000256" key="3">
    <source>
        <dbReference type="SAM" id="SignalP"/>
    </source>
</evidence>
<feature type="compositionally biased region" description="Pro residues" evidence="2">
    <location>
        <begin position="69"/>
        <end position="80"/>
    </location>
</feature>
<dbReference type="InterPro" id="IPR016024">
    <property type="entry name" value="ARM-type_fold"/>
</dbReference>
<dbReference type="InterPro" id="IPR055406">
    <property type="entry name" value="HEAT_Maestro"/>
</dbReference>
<feature type="domain" description="Maestro/Maestro-like HEAT-repeats" evidence="5">
    <location>
        <begin position="567"/>
        <end position="742"/>
    </location>
</feature>
<organism evidence="6 7">
    <name type="scientific">Sus scrofa</name>
    <name type="common">Pig</name>
    <dbReference type="NCBI Taxonomy" id="9823"/>
    <lineage>
        <taxon>Eukaryota</taxon>
        <taxon>Metazoa</taxon>
        <taxon>Chordata</taxon>
        <taxon>Craniata</taxon>
        <taxon>Vertebrata</taxon>
        <taxon>Euteleostomi</taxon>
        <taxon>Mammalia</taxon>
        <taxon>Eutheria</taxon>
        <taxon>Laurasiatheria</taxon>
        <taxon>Artiodactyla</taxon>
        <taxon>Suina</taxon>
        <taxon>Suidae</taxon>
        <taxon>Sus</taxon>
    </lineage>
</organism>
<feature type="domain" description="Maestro-like HEAT-repeats" evidence="4">
    <location>
        <begin position="97"/>
        <end position="207"/>
    </location>
</feature>
<keyword evidence="3" id="KW-0732">Signal</keyword>
<dbReference type="PANTHER" id="PTHR23120">
    <property type="entry name" value="MAESTRO-RELATED HEAT DOMAIN-CONTAINING"/>
    <property type="match status" value="1"/>
</dbReference>
<dbReference type="InterPro" id="IPR048465">
    <property type="entry name" value="Maestro-like_HEAT"/>
</dbReference>
<feature type="region of interest" description="Disordered" evidence="2">
    <location>
        <begin position="29"/>
        <end position="92"/>
    </location>
</feature>
<name>A0A8D1GNR9_PIG</name>
<reference evidence="6" key="1">
    <citation type="submission" date="2025-08" db="UniProtKB">
        <authorList>
            <consortium name="Ensembl"/>
        </authorList>
    </citation>
    <scope>IDENTIFICATION</scope>
</reference>
<dbReference type="Ensembl" id="ENSSSCT00045010331.1">
    <property type="protein sequence ID" value="ENSSSCP00045007021.1"/>
    <property type="gene ID" value="ENSSSCG00045006234.1"/>
</dbReference>
<dbReference type="InterPro" id="IPR045206">
    <property type="entry name" value="Maestro_heat-like_prot"/>
</dbReference>
<evidence type="ECO:0000259" key="5">
    <source>
        <dbReference type="Pfam" id="PF23227"/>
    </source>
</evidence>
<evidence type="ECO:0000313" key="7">
    <source>
        <dbReference type="Proteomes" id="UP000694728"/>
    </source>
</evidence>
<feature type="region of interest" description="Disordered" evidence="2">
    <location>
        <begin position="498"/>
        <end position="556"/>
    </location>
</feature>
<evidence type="ECO:0000259" key="4">
    <source>
        <dbReference type="Pfam" id="PF21047"/>
    </source>
</evidence>
<sequence length="800" mass="85465">MAGGVWGWGRARGGPLGALTLTALAEGIRASRGQPLGPPDTGPEPEPELEPVVEPRRAACIPRAGSEPFPQPPAQEPAPEGPHQTARRSQEEGALEDLALYTAACLEEAGFAGTQATALTLSSALEARGERLEDQVHGLVRGLLAQVPSLAEGRPRRAALRVLSALALEHSRDVVCALLPSSLPPDRVAAELWRSLSRNQRVNGQVLVQLLWALKGLAGSQSEALAATRALGEMLAVSGCVGATRGFYPHLLLALVTQLHELARSTCPPDTPKAWAPSHPGPPHSHASCTVEALKALLTGDGSRMVVTCMEQAGGWRRLVGAHTHLEGVLLLASAMVAHADHHLRGLFADLLPRLRSAHDTQRLTAMAFFTGLLQSRPTARLLPEEVILERLCAWQGDPEPTVRWLGLLGLGHLALNRGKVRGRTGRDPAGSARGRPQVPVSHALQVRHVSTLLPALLGALAESDARLVGAALGALRRVLLRPRAPVRLLSAELGPRLPPLLDDVSPAPPRRPRPAGPAPPAFLSGSGSPRAPQPGGSRPLGQTPSSQPPVHPRPAGAALITTSLQARESVRASAVGLLGSLVRRGRGGLRVGLRGPLRKLVLQSLVPLLLRLSDPSRDTAESSEWTLARCDQALRWGLLEEVVTVAHYDSPEALSRICQRLVQWYPSHVPSFLSQTQGYLRSPQKPLRRAAAVLIGFLVHHSSPRCVNQDLLDSLFQDLGQLQSDPEPAVGAAAHVSTQQVALLAQAQHHLCRRCRPGLLRLPRLRRCHAHPARPRPVYGDSPFQPRSLAGRWDCSGLG</sequence>
<dbReference type="Proteomes" id="UP000694728">
    <property type="component" value="Unplaced"/>
</dbReference>
<feature type="signal peptide" evidence="3">
    <location>
        <begin position="1"/>
        <end position="33"/>
    </location>
</feature>
<dbReference type="InterPro" id="IPR011989">
    <property type="entry name" value="ARM-like"/>
</dbReference>
<evidence type="ECO:0008006" key="8">
    <source>
        <dbReference type="Google" id="ProtNLM"/>
    </source>
</evidence>
<dbReference type="AlphaFoldDB" id="A0A8D1GNR9"/>
<protein>
    <recommendedName>
        <fullName evidence="8">Maestro heat like repeat family member 6</fullName>
    </recommendedName>
</protein>
<dbReference type="Pfam" id="PF23227">
    <property type="entry name" value="HEAT_MROH2B_C"/>
    <property type="match status" value="1"/>
</dbReference>
<feature type="compositionally biased region" description="Pro residues" evidence="2">
    <location>
        <begin position="507"/>
        <end position="521"/>
    </location>
</feature>
<feature type="chain" id="PRO_5034155256" description="Maestro heat like repeat family member 6" evidence="3">
    <location>
        <begin position="34"/>
        <end position="800"/>
    </location>
</feature>